<evidence type="ECO:0000256" key="4">
    <source>
        <dbReference type="ARBA" id="ARBA00022786"/>
    </source>
</evidence>
<keyword evidence="2" id="KW-0677">Repeat</keyword>
<keyword evidence="6" id="KW-0131">Cell cycle</keyword>
<dbReference type="GO" id="GO:0016567">
    <property type="term" value="P:protein ubiquitination"/>
    <property type="evidence" value="ECO:0007669"/>
    <property type="project" value="TreeGrafter"/>
</dbReference>
<dbReference type="Gene3D" id="1.25.40.10">
    <property type="entry name" value="Tetratricopeptide repeat domain"/>
    <property type="match status" value="2"/>
</dbReference>
<dbReference type="InterPro" id="IPR013105">
    <property type="entry name" value="TPR_2"/>
</dbReference>
<gene>
    <name evidence="10" type="ORF">HXX76_014844</name>
</gene>
<dbReference type="EMBL" id="JAEHOC010000070">
    <property type="protein sequence ID" value="KAG2424020.1"/>
    <property type="molecule type" value="Genomic_DNA"/>
</dbReference>
<evidence type="ECO:0000256" key="1">
    <source>
        <dbReference type="ARBA" id="ARBA00022618"/>
    </source>
</evidence>
<dbReference type="SUPFAM" id="SSF48452">
    <property type="entry name" value="TPR-like"/>
    <property type="match status" value="2"/>
</dbReference>
<name>A0A835SNQ3_CHLIN</name>
<keyword evidence="1" id="KW-0132">Cell division</keyword>
<evidence type="ECO:0000256" key="2">
    <source>
        <dbReference type="ARBA" id="ARBA00022737"/>
    </source>
</evidence>
<dbReference type="PANTHER" id="PTHR12558">
    <property type="entry name" value="CELL DIVISION CYCLE 16,23,27"/>
    <property type="match status" value="1"/>
</dbReference>
<dbReference type="OrthoDB" id="10006270at2759"/>
<proteinExistence type="predicted"/>
<comment type="caution">
    <text evidence="10">The sequence shown here is derived from an EMBL/GenBank/DDBJ whole genome shotgun (WGS) entry which is preliminary data.</text>
</comment>
<keyword evidence="5 7" id="KW-0802">TPR repeat</keyword>
<dbReference type="PROSITE" id="PS50005">
    <property type="entry name" value="TPR"/>
    <property type="match status" value="2"/>
</dbReference>
<dbReference type="GO" id="GO:0005737">
    <property type="term" value="C:cytoplasm"/>
    <property type="evidence" value="ECO:0007669"/>
    <property type="project" value="TreeGrafter"/>
</dbReference>
<evidence type="ECO:0000313" key="11">
    <source>
        <dbReference type="Proteomes" id="UP000650467"/>
    </source>
</evidence>
<keyword evidence="3" id="KW-0498">Mitosis</keyword>
<feature type="compositionally biased region" description="Low complexity" evidence="9">
    <location>
        <begin position="452"/>
        <end position="461"/>
    </location>
</feature>
<evidence type="ECO:0000256" key="8">
    <source>
        <dbReference type="SAM" id="Coils"/>
    </source>
</evidence>
<dbReference type="GO" id="GO:0031145">
    <property type="term" value="P:anaphase-promoting complex-dependent catabolic process"/>
    <property type="evidence" value="ECO:0007669"/>
    <property type="project" value="TreeGrafter"/>
</dbReference>
<evidence type="ECO:0000313" key="10">
    <source>
        <dbReference type="EMBL" id="KAG2424020.1"/>
    </source>
</evidence>
<dbReference type="Proteomes" id="UP000650467">
    <property type="component" value="Unassembled WGS sequence"/>
</dbReference>
<dbReference type="InterPro" id="IPR011990">
    <property type="entry name" value="TPR-like_helical_dom_sf"/>
</dbReference>
<dbReference type="Pfam" id="PF13181">
    <property type="entry name" value="TPR_8"/>
    <property type="match status" value="1"/>
</dbReference>
<evidence type="ECO:0000256" key="3">
    <source>
        <dbReference type="ARBA" id="ARBA00022776"/>
    </source>
</evidence>
<dbReference type="Pfam" id="PF12895">
    <property type="entry name" value="ANAPC3"/>
    <property type="match status" value="1"/>
</dbReference>
<feature type="compositionally biased region" description="Low complexity" evidence="9">
    <location>
        <begin position="489"/>
        <end position="501"/>
    </location>
</feature>
<evidence type="ECO:0000256" key="9">
    <source>
        <dbReference type="SAM" id="MobiDB-lite"/>
    </source>
</evidence>
<keyword evidence="8" id="KW-0175">Coiled coil</keyword>
<dbReference type="InterPro" id="IPR019734">
    <property type="entry name" value="TPR_rpt"/>
</dbReference>
<dbReference type="PANTHER" id="PTHR12558:SF9">
    <property type="entry name" value="CELL DIVISION CYCLE PROTEIN 16 HOMOLOG"/>
    <property type="match status" value="1"/>
</dbReference>
<evidence type="ECO:0000256" key="6">
    <source>
        <dbReference type="ARBA" id="ARBA00023306"/>
    </source>
</evidence>
<feature type="repeat" description="TPR" evidence="7">
    <location>
        <begin position="677"/>
        <end position="710"/>
    </location>
</feature>
<feature type="repeat" description="TPR" evidence="7">
    <location>
        <begin position="797"/>
        <end position="830"/>
    </location>
</feature>
<evidence type="ECO:0000256" key="5">
    <source>
        <dbReference type="ARBA" id="ARBA00022803"/>
    </source>
</evidence>
<feature type="compositionally biased region" description="Low complexity" evidence="9">
    <location>
        <begin position="338"/>
        <end position="351"/>
    </location>
</feature>
<feature type="compositionally biased region" description="Gly residues" evidence="9">
    <location>
        <begin position="326"/>
        <end position="337"/>
    </location>
</feature>
<reference evidence="10" key="1">
    <citation type="journal article" date="2020" name="bioRxiv">
        <title>Comparative genomics of Chlamydomonas.</title>
        <authorList>
            <person name="Craig R.J."/>
            <person name="Hasan A.R."/>
            <person name="Ness R.W."/>
            <person name="Keightley P.D."/>
        </authorList>
    </citation>
    <scope>NUCLEOTIDE SEQUENCE</scope>
    <source>
        <strain evidence="10">SAG 7.73</strain>
    </source>
</reference>
<dbReference type="AlphaFoldDB" id="A0A835SNQ3"/>
<dbReference type="Pfam" id="PF07719">
    <property type="entry name" value="TPR_2"/>
    <property type="match status" value="1"/>
</dbReference>
<sequence length="914" mass="92379">METLCSRLRGLAQDCIDKHLNLSAIFYADKLVTFSNGAPGDVYLLAQAYYAARQYHRALCLLRSAGVLELGAEFVYLAACCLAEAGQWEEVVALLGDDEAAQDPAAYEDLVVEPPGGGSGVRVQAGMALLRGRAFEALDNRGRAAVWYQAALQLDPYCWDAFAALTDGHLLSNEAEVALVEALCGAGASGGAGLGEGEGEGEGGMGGGGSGGGPGRLAEGDRWLALLMRAKCKKYLHPEAVEAALRELEAPPPAAAAAGVGPGDVEGGEGGDAASEPPTPSPGGGGGGGGADDDEMQRAAAPPGGHGHGHAAFALPYMTPPRGMSSSGGGGMGGGDDSGSNTATPGTPPVGVGAGAGAGGQQHGRRGGRSGSARRGARGSQAAAAAAAAATTPTTMGAVSGSGDGDDDEGMDDVTPTAAHPHHPHHPHNPHNHQHPRGSLAMSPPRPHPHAHPQQLLHPAPYGEGTPAPAHNSNRHPHQQQQYARGAASTPGTEPGGCSSTPGGGGHDHPPQQQQQHHHHGGDGYSQGGYGHGYSHGHGYGCGLGGNLDVIACRAELLFHRGDYEGAYALTRAVLCGGRDPYALQLLPTHIAAATQLAGAAGGGGCGRLGGGGGGGGLGGGNEPRTDLFLLGHRLTEEHPDLAVSWYAVGCYYLAARQPEAARRHLARATQLQRGFAPAWLAYGHAFSAQDERDQAMSAYRTAARLFPGLHTPHLGLGAEYCAGANLPLAERALLAAYDICPDDPAVCHELGVLMYKCGQAGAAAMWLDRALQLLPGGGAGAAAGVGAGGRPSVYWEPTLVALGHCLRKLGRYAAAADAYRQALALAPASPGTLAALGYTAQLAGEPRLAVDHYHAALALRPDDPFTADMLRLALQEYAEQASAEEEEAAAAAAAAAAATAAGAGAAAGVGVHA</sequence>
<feature type="compositionally biased region" description="Gly residues" evidence="9">
    <location>
        <begin position="260"/>
        <end position="271"/>
    </location>
</feature>
<dbReference type="GO" id="GO:0005680">
    <property type="term" value="C:anaphase-promoting complex"/>
    <property type="evidence" value="ECO:0007669"/>
    <property type="project" value="TreeGrafter"/>
</dbReference>
<feature type="compositionally biased region" description="Basic residues" evidence="9">
    <location>
        <begin position="420"/>
        <end position="436"/>
    </location>
</feature>
<protein>
    <submittedName>
        <fullName evidence="10">Uncharacterized protein</fullName>
    </submittedName>
</protein>
<dbReference type="GO" id="GO:0051301">
    <property type="term" value="P:cell division"/>
    <property type="evidence" value="ECO:0007669"/>
    <property type="project" value="UniProtKB-KW"/>
</dbReference>
<dbReference type="SMART" id="SM00028">
    <property type="entry name" value="TPR"/>
    <property type="match status" value="7"/>
</dbReference>
<feature type="coiled-coil region" evidence="8">
    <location>
        <begin position="868"/>
        <end position="895"/>
    </location>
</feature>
<keyword evidence="11" id="KW-1185">Reference proteome</keyword>
<feature type="compositionally biased region" description="Low complexity" evidence="9">
    <location>
        <begin position="371"/>
        <end position="401"/>
    </location>
</feature>
<evidence type="ECO:0000256" key="7">
    <source>
        <dbReference type="PROSITE-ProRule" id="PRU00339"/>
    </source>
</evidence>
<accession>A0A835SNQ3</accession>
<feature type="compositionally biased region" description="Gly residues" evidence="9">
    <location>
        <begin position="352"/>
        <end position="362"/>
    </location>
</feature>
<dbReference type="GO" id="GO:0045842">
    <property type="term" value="P:positive regulation of mitotic metaphase/anaphase transition"/>
    <property type="evidence" value="ECO:0007669"/>
    <property type="project" value="TreeGrafter"/>
</dbReference>
<keyword evidence="4" id="KW-0833">Ubl conjugation pathway</keyword>
<feature type="region of interest" description="Disordered" evidence="9">
    <location>
        <begin position="194"/>
        <end position="214"/>
    </location>
</feature>
<feature type="region of interest" description="Disordered" evidence="9">
    <location>
        <begin position="254"/>
        <end position="530"/>
    </location>
</feature>
<organism evidence="10 11">
    <name type="scientific">Chlamydomonas incerta</name>
    <dbReference type="NCBI Taxonomy" id="51695"/>
    <lineage>
        <taxon>Eukaryota</taxon>
        <taxon>Viridiplantae</taxon>
        <taxon>Chlorophyta</taxon>
        <taxon>core chlorophytes</taxon>
        <taxon>Chlorophyceae</taxon>
        <taxon>CS clade</taxon>
        <taxon>Chlamydomonadales</taxon>
        <taxon>Chlamydomonadaceae</taxon>
        <taxon>Chlamydomonas</taxon>
    </lineage>
</organism>